<proteinExistence type="predicted"/>
<dbReference type="EMBL" id="FOBV01000006">
    <property type="protein sequence ID" value="SEM73396.1"/>
    <property type="molecule type" value="Genomic_DNA"/>
</dbReference>
<dbReference type="AlphaFoldDB" id="A0A1H8AS95"/>
<evidence type="ECO:0000313" key="2">
    <source>
        <dbReference type="EMBL" id="SEM73396.1"/>
    </source>
</evidence>
<dbReference type="Pfam" id="PF10990">
    <property type="entry name" value="DUF2809"/>
    <property type="match status" value="1"/>
</dbReference>
<feature type="transmembrane region" description="Helical" evidence="1">
    <location>
        <begin position="63"/>
        <end position="82"/>
    </location>
</feature>
<feature type="transmembrane region" description="Helical" evidence="1">
    <location>
        <begin position="94"/>
        <end position="118"/>
    </location>
</feature>
<evidence type="ECO:0000256" key="1">
    <source>
        <dbReference type="SAM" id="Phobius"/>
    </source>
</evidence>
<dbReference type="OrthoDB" id="5360192at2"/>
<keyword evidence="3" id="KW-1185">Reference proteome</keyword>
<feature type="transmembrane region" description="Helical" evidence="1">
    <location>
        <begin position="34"/>
        <end position="51"/>
    </location>
</feature>
<accession>A0A1H8AS95</accession>
<evidence type="ECO:0000313" key="3">
    <source>
        <dbReference type="Proteomes" id="UP000199450"/>
    </source>
</evidence>
<name>A0A1H8AS95_9FLAO</name>
<keyword evidence="1" id="KW-0812">Transmembrane</keyword>
<gene>
    <name evidence="2" type="ORF">SAMN05421856_10640</name>
</gene>
<dbReference type="STRING" id="295069.SAMN05421856_10640"/>
<keyword evidence="1" id="KW-0472">Membrane</keyword>
<reference evidence="3" key="1">
    <citation type="submission" date="2016-10" db="EMBL/GenBank/DDBJ databases">
        <authorList>
            <person name="Varghese N."/>
            <person name="Submissions S."/>
        </authorList>
    </citation>
    <scope>NUCLEOTIDE SEQUENCE [LARGE SCALE GENOMIC DNA]</scope>
    <source>
        <strain evidence="3">DSM 17453</strain>
    </source>
</reference>
<protein>
    <recommendedName>
        <fullName evidence="4">DUF2809 domain-containing protein</fullName>
    </recommendedName>
</protein>
<keyword evidence="1" id="KW-1133">Transmembrane helix</keyword>
<evidence type="ECO:0008006" key="4">
    <source>
        <dbReference type="Google" id="ProtNLM"/>
    </source>
</evidence>
<feature type="transmembrane region" description="Helical" evidence="1">
    <location>
        <begin position="7"/>
        <end position="28"/>
    </location>
</feature>
<dbReference type="Proteomes" id="UP000199450">
    <property type="component" value="Unassembled WGS sequence"/>
</dbReference>
<sequence>MIRLTFSLKYFLLSILLFFIEVLIATVFRDIFFVRAYLGDVIVVILLYTLVKSFLVIKDNRKLILGIFIFSCIVEWAQYFHIADKLGFPPGSMMYIIIGNSFSWVDIACYAAGCLLLLTFTKSETTV</sequence>
<dbReference type="InterPro" id="IPR021257">
    <property type="entry name" value="DUF2809"/>
</dbReference>
<organism evidence="2 3">
    <name type="scientific">Chryseobacterium taichungense</name>
    <dbReference type="NCBI Taxonomy" id="295069"/>
    <lineage>
        <taxon>Bacteria</taxon>
        <taxon>Pseudomonadati</taxon>
        <taxon>Bacteroidota</taxon>
        <taxon>Flavobacteriia</taxon>
        <taxon>Flavobacteriales</taxon>
        <taxon>Weeksellaceae</taxon>
        <taxon>Chryseobacterium group</taxon>
        <taxon>Chryseobacterium</taxon>
    </lineage>
</organism>
<dbReference type="RefSeq" id="WP_090000480.1">
    <property type="nucleotide sequence ID" value="NZ_FOBV01000006.1"/>
</dbReference>